<keyword evidence="2" id="KW-0808">Transferase</keyword>
<dbReference type="Proteomes" id="UP001501461">
    <property type="component" value="Unassembled WGS sequence"/>
</dbReference>
<dbReference type="CDD" id="cd02440">
    <property type="entry name" value="AdoMet_MTases"/>
    <property type="match status" value="1"/>
</dbReference>
<evidence type="ECO:0000313" key="5">
    <source>
        <dbReference type="Proteomes" id="UP001501461"/>
    </source>
</evidence>
<dbReference type="InterPro" id="IPR041698">
    <property type="entry name" value="Methyltransf_25"/>
</dbReference>
<dbReference type="InterPro" id="IPR023149">
    <property type="entry name" value="Trans_acon_MeTrfase_C"/>
</dbReference>
<proteinExistence type="predicted"/>
<dbReference type="RefSeq" id="WP_343958985.1">
    <property type="nucleotide sequence ID" value="NZ_BAAAMN010000049.1"/>
</dbReference>
<feature type="domain" description="Methyltransferase" evidence="3">
    <location>
        <begin position="37"/>
        <end position="133"/>
    </location>
</feature>
<keyword evidence="5" id="KW-1185">Reference proteome</keyword>
<protein>
    <submittedName>
        <fullName evidence="4">Trans-aconitate 2-methyltransferase</fullName>
    </submittedName>
</protein>
<evidence type="ECO:0000313" key="4">
    <source>
        <dbReference type="EMBL" id="GAA2042506.1"/>
    </source>
</evidence>
<dbReference type="InterPro" id="IPR029063">
    <property type="entry name" value="SAM-dependent_MTases_sf"/>
</dbReference>
<gene>
    <name evidence="4" type="ORF">GCM10009720_23940</name>
</gene>
<dbReference type="Pfam" id="PF13649">
    <property type="entry name" value="Methyltransf_25"/>
    <property type="match status" value="1"/>
</dbReference>
<evidence type="ECO:0000256" key="2">
    <source>
        <dbReference type="ARBA" id="ARBA00022679"/>
    </source>
</evidence>
<sequence>MENFVWDPAQYAHFAGHRARPFVDLTNAVQLAAPRKVFDLGCGPGNMTVTLAQRWPEADITGYDASAEMINDAQQLIEQQQDGTYDNVSFAQQEAASWMPPADTDAIVSNAMFQWVPQHIEVISDWLKALKPGAWFAMQVPGNSIARSHQYIGELAAEEKFSVVADTAYTGETVHSVEEYTHMLLAHGFRPNVWETTYHQVLSGADPVFDWVKGAALRPVLQKLTEHDAANGTTLHDAFVKRYKAEMSDAYPPYVGPDGQEVTVYPFRRIFVVGHKELDYFI</sequence>
<accession>A0ABN2UTF5</accession>
<organism evidence="4 5">
    <name type="scientific">Yaniella flava</name>
    <dbReference type="NCBI Taxonomy" id="287930"/>
    <lineage>
        <taxon>Bacteria</taxon>
        <taxon>Bacillati</taxon>
        <taxon>Actinomycetota</taxon>
        <taxon>Actinomycetes</taxon>
        <taxon>Micrococcales</taxon>
        <taxon>Micrococcaceae</taxon>
        <taxon>Yaniella</taxon>
    </lineage>
</organism>
<comment type="caution">
    <text evidence="4">The sequence shown here is derived from an EMBL/GenBank/DDBJ whole genome shotgun (WGS) entry which is preliminary data.</text>
</comment>
<evidence type="ECO:0000259" key="3">
    <source>
        <dbReference type="Pfam" id="PF13649"/>
    </source>
</evidence>
<keyword evidence="1" id="KW-0489">Methyltransferase</keyword>
<dbReference type="PANTHER" id="PTHR43861">
    <property type="entry name" value="TRANS-ACONITATE 2-METHYLTRANSFERASE-RELATED"/>
    <property type="match status" value="1"/>
</dbReference>
<name>A0ABN2UTF5_9MICC</name>
<dbReference type="Gene3D" id="3.40.50.150">
    <property type="entry name" value="Vaccinia Virus protein VP39"/>
    <property type="match status" value="1"/>
</dbReference>
<reference evidence="4 5" key="1">
    <citation type="journal article" date="2019" name="Int. J. Syst. Evol. Microbiol.">
        <title>The Global Catalogue of Microorganisms (GCM) 10K type strain sequencing project: providing services to taxonomists for standard genome sequencing and annotation.</title>
        <authorList>
            <consortium name="The Broad Institute Genomics Platform"/>
            <consortium name="The Broad Institute Genome Sequencing Center for Infectious Disease"/>
            <person name="Wu L."/>
            <person name="Ma J."/>
        </authorList>
    </citation>
    <scope>NUCLEOTIDE SEQUENCE [LARGE SCALE GENOMIC DNA]</scope>
    <source>
        <strain evidence="4 5">JCM 13595</strain>
    </source>
</reference>
<dbReference type="Gene3D" id="1.10.150.290">
    <property type="entry name" value="S-adenosyl-L-methionine-dependent methyltransferases"/>
    <property type="match status" value="1"/>
</dbReference>
<dbReference type="SUPFAM" id="SSF53335">
    <property type="entry name" value="S-adenosyl-L-methionine-dependent methyltransferases"/>
    <property type="match status" value="1"/>
</dbReference>
<dbReference type="EMBL" id="BAAAMN010000049">
    <property type="protein sequence ID" value="GAA2042506.1"/>
    <property type="molecule type" value="Genomic_DNA"/>
</dbReference>
<dbReference type="PANTHER" id="PTHR43861:SF1">
    <property type="entry name" value="TRANS-ACONITATE 2-METHYLTRANSFERASE"/>
    <property type="match status" value="1"/>
</dbReference>
<evidence type="ECO:0000256" key="1">
    <source>
        <dbReference type="ARBA" id="ARBA00022603"/>
    </source>
</evidence>